<dbReference type="Proteomes" id="UP001497680">
    <property type="component" value="Unassembled WGS sequence"/>
</dbReference>
<keyword evidence="2" id="KW-1185">Reference proteome</keyword>
<sequence>MTLYRTMGDSVHPNDLNYDLFSLDNSPAMERYHSSAIPTGNNAFNDSLFPENTALDTIEPSSLHIHDDACANKCPGTYNPNMEGFQQNMATPSFNARPRFNPFFYQMADNGFHGQSQVFNDLFLDDVPNTGFRYGLNQTAGAPHHLSNTQLLLENNFNAADLGMSQYPAPEDCASVNCSNISCQSECCSEQVCQKETCSGDGTPCNNAHCLETPESINNMWNMDAGMNQQWSSPMGMSSHDQCGHTHTEHDVAQALRNLAAPDATNVPQQQVGPLQHNYPSHPVASISELPFHHRPQSSFSTTTDVDSVPPPLELEEPAEAARDVAPFTCQWKLTSPVANAQVQICGTVFNDSTSLHEHVCNDHAAQLTSKTKYVCAWDGCTRDGNQGFPSRNKLSRHIATHSQYKPYTCETCGDSFSAQQALDQHVRTHTGETPYLCDTCGKSFKQKSALTMHKRVHTGEKPLVCEVCGKAFGESSNLSKHRKTHNPNPKYECDVDGCSAKFIRIDQLRRHKTRHERPRKKRAQRAASSIPTTSSSPAAGLTPAASSSITMGLTPPSSSPETVQQELPQLPLFNNTNLLQGQAPPG</sequence>
<protein>
    <submittedName>
        <fullName evidence="1">Uncharacterized protein</fullName>
    </submittedName>
</protein>
<organism evidence="1 2">
    <name type="scientific">Hypoxylon rubiginosum</name>
    <dbReference type="NCBI Taxonomy" id="110542"/>
    <lineage>
        <taxon>Eukaryota</taxon>
        <taxon>Fungi</taxon>
        <taxon>Dikarya</taxon>
        <taxon>Ascomycota</taxon>
        <taxon>Pezizomycotina</taxon>
        <taxon>Sordariomycetes</taxon>
        <taxon>Xylariomycetidae</taxon>
        <taxon>Xylariales</taxon>
        <taxon>Hypoxylaceae</taxon>
        <taxon>Hypoxylon</taxon>
    </lineage>
</organism>
<evidence type="ECO:0000313" key="1">
    <source>
        <dbReference type="EMBL" id="KAI6093790.1"/>
    </source>
</evidence>
<proteinExistence type="predicted"/>
<name>A0ACC0DNV3_9PEZI</name>
<accession>A0ACC0DNV3</accession>
<dbReference type="EMBL" id="MU394280">
    <property type="protein sequence ID" value="KAI6093790.1"/>
    <property type="molecule type" value="Genomic_DNA"/>
</dbReference>
<evidence type="ECO:0000313" key="2">
    <source>
        <dbReference type="Proteomes" id="UP001497680"/>
    </source>
</evidence>
<comment type="caution">
    <text evidence="1">The sequence shown here is derived from an EMBL/GenBank/DDBJ whole genome shotgun (WGS) entry which is preliminary data.</text>
</comment>
<gene>
    <name evidence="1" type="ORF">F4821DRAFT_221460</name>
</gene>
<reference evidence="1 2" key="1">
    <citation type="journal article" date="2022" name="New Phytol.">
        <title>Ecological generalism drives hyperdiversity of secondary metabolite gene clusters in xylarialean endophytes.</title>
        <authorList>
            <person name="Franco M.E.E."/>
            <person name="Wisecaver J.H."/>
            <person name="Arnold A.E."/>
            <person name="Ju Y.M."/>
            <person name="Slot J.C."/>
            <person name="Ahrendt S."/>
            <person name="Moore L.P."/>
            <person name="Eastman K.E."/>
            <person name="Scott K."/>
            <person name="Konkel Z."/>
            <person name="Mondo S.J."/>
            <person name="Kuo A."/>
            <person name="Hayes R.D."/>
            <person name="Haridas S."/>
            <person name="Andreopoulos B."/>
            <person name="Riley R."/>
            <person name="LaButti K."/>
            <person name="Pangilinan J."/>
            <person name="Lipzen A."/>
            <person name="Amirebrahimi M."/>
            <person name="Yan J."/>
            <person name="Adam C."/>
            <person name="Keymanesh K."/>
            <person name="Ng V."/>
            <person name="Louie K."/>
            <person name="Northen T."/>
            <person name="Drula E."/>
            <person name="Henrissat B."/>
            <person name="Hsieh H.M."/>
            <person name="Youens-Clark K."/>
            <person name="Lutzoni F."/>
            <person name="Miadlikowska J."/>
            <person name="Eastwood D.C."/>
            <person name="Hamelin R.C."/>
            <person name="Grigoriev I.V."/>
            <person name="U'Ren J.M."/>
        </authorList>
    </citation>
    <scope>NUCLEOTIDE SEQUENCE [LARGE SCALE GENOMIC DNA]</scope>
    <source>
        <strain evidence="1 2">ER1909</strain>
    </source>
</reference>